<gene>
    <name evidence="1" type="ORF">Tci_931075</name>
</gene>
<accession>A0A699XMN2</accession>
<name>A0A699XMN2_TANCI</name>
<comment type="caution">
    <text evidence="1">The sequence shown here is derived from an EMBL/GenBank/DDBJ whole genome shotgun (WGS) entry which is preliminary data.</text>
</comment>
<protein>
    <submittedName>
        <fullName evidence="1">Uncharacterized protein</fullName>
    </submittedName>
</protein>
<reference evidence="1" key="1">
    <citation type="journal article" date="2019" name="Sci. Rep.">
        <title>Draft genome of Tanacetum cinerariifolium, the natural source of mosquito coil.</title>
        <authorList>
            <person name="Yamashiro T."/>
            <person name="Shiraishi A."/>
            <person name="Satake H."/>
            <person name="Nakayama K."/>
        </authorList>
    </citation>
    <scope>NUCLEOTIDE SEQUENCE</scope>
</reference>
<sequence>QPAPAQSLGGARRRATNLAYPAPLARGPFGAGAAPRSGRRCGPLLGYCRPRRPCRGARWCAGLE</sequence>
<dbReference type="AlphaFoldDB" id="A0A699XMN2"/>
<proteinExistence type="predicted"/>
<evidence type="ECO:0000313" key="1">
    <source>
        <dbReference type="EMBL" id="GFD59106.1"/>
    </source>
</evidence>
<organism evidence="1">
    <name type="scientific">Tanacetum cinerariifolium</name>
    <name type="common">Dalmatian daisy</name>
    <name type="synonym">Chrysanthemum cinerariifolium</name>
    <dbReference type="NCBI Taxonomy" id="118510"/>
    <lineage>
        <taxon>Eukaryota</taxon>
        <taxon>Viridiplantae</taxon>
        <taxon>Streptophyta</taxon>
        <taxon>Embryophyta</taxon>
        <taxon>Tracheophyta</taxon>
        <taxon>Spermatophyta</taxon>
        <taxon>Magnoliopsida</taxon>
        <taxon>eudicotyledons</taxon>
        <taxon>Gunneridae</taxon>
        <taxon>Pentapetalae</taxon>
        <taxon>asterids</taxon>
        <taxon>campanulids</taxon>
        <taxon>Asterales</taxon>
        <taxon>Asteraceae</taxon>
        <taxon>Asteroideae</taxon>
        <taxon>Anthemideae</taxon>
        <taxon>Anthemidinae</taxon>
        <taxon>Tanacetum</taxon>
    </lineage>
</organism>
<dbReference type="EMBL" id="BKCJ011861143">
    <property type="protein sequence ID" value="GFD59106.1"/>
    <property type="molecule type" value="Genomic_DNA"/>
</dbReference>
<feature type="non-terminal residue" evidence="1">
    <location>
        <position position="1"/>
    </location>
</feature>